<dbReference type="Pfam" id="PF14493">
    <property type="entry name" value="HTH_40"/>
    <property type="match status" value="1"/>
</dbReference>
<proteinExistence type="predicted"/>
<gene>
    <name evidence="2" type="ORF">HC026_02710</name>
</gene>
<comment type="caution">
    <text evidence="2">The sequence shown here is derived from an EMBL/GenBank/DDBJ whole genome shotgun (WGS) entry which is preliminary data.</text>
</comment>
<evidence type="ECO:0000313" key="3">
    <source>
        <dbReference type="Proteomes" id="UP000763447"/>
    </source>
</evidence>
<accession>A0ABX1KYE2</accession>
<feature type="domain" description="Helicase Helix-turn-helix" evidence="1">
    <location>
        <begin position="246"/>
        <end position="321"/>
    </location>
</feature>
<reference evidence="2 3" key="1">
    <citation type="submission" date="2020-04" db="EMBL/GenBank/DDBJ databases">
        <title>A novel species of genus Lactobacillus that was isolated from fermented food Zha-chili.</title>
        <authorList>
            <person name="Zhang Z."/>
        </authorList>
    </citation>
    <scope>NUCLEOTIDE SEQUENCE [LARGE SCALE GENOMIC DNA]</scope>
    <source>
        <strain evidence="3">HBUAS51383</strain>
    </source>
</reference>
<name>A0ABX1KYE2_9LACO</name>
<organism evidence="2 3">
    <name type="scientific">Secundilactobacillus angelensis</name>
    <dbReference type="NCBI Taxonomy" id="2722706"/>
    <lineage>
        <taxon>Bacteria</taxon>
        <taxon>Bacillati</taxon>
        <taxon>Bacillota</taxon>
        <taxon>Bacilli</taxon>
        <taxon>Lactobacillales</taxon>
        <taxon>Lactobacillaceae</taxon>
        <taxon>Secundilactobacillus</taxon>
    </lineage>
</organism>
<dbReference type="Proteomes" id="UP000763447">
    <property type="component" value="Unassembled WGS sequence"/>
</dbReference>
<protein>
    <recommendedName>
        <fullName evidence="1">Helicase Helix-turn-helix domain-containing protein</fullName>
    </recommendedName>
</protein>
<keyword evidence="3" id="KW-1185">Reference proteome</keyword>
<dbReference type="InterPro" id="IPR029491">
    <property type="entry name" value="Helicase_HTH"/>
</dbReference>
<dbReference type="RefSeq" id="WP_168924440.1">
    <property type="nucleotide sequence ID" value="NZ_JAAXLJ010000003.1"/>
</dbReference>
<dbReference type="EMBL" id="JAAXLJ010000003">
    <property type="protein sequence ID" value="NLR17828.1"/>
    <property type="molecule type" value="Genomic_DNA"/>
</dbReference>
<evidence type="ECO:0000313" key="2">
    <source>
        <dbReference type="EMBL" id="NLR17828.1"/>
    </source>
</evidence>
<evidence type="ECO:0000259" key="1">
    <source>
        <dbReference type="Pfam" id="PF14493"/>
    </source>
</evidence>
<sequence>MDAKQLITFLSPKAPRRLRVIENILVGKRTVSTLYWGMRYHQLPWLGYEKKLSRQAMDQAVHELKTQGLVNVAETNAQLTVEGAKAQQQVIQNSYQPENLNIRLVIDIDTFWVRLLLATQVVSEQAYQNGQYYPLQAPWAVKQWIKQWFRHFHDADLKTTFYDFWQSFFTQLPDQQAMFMSQLLVGHERPGETLGQVAQGLSISETEARVMATDLTCQLAKTISQTQTACLNTLLAGLKRPLVSTSAQLTLNSFMAGESLETISHNRSLKLSTVREHLLEAAILLPKEQFAFQRILTPELVGQMSRRLDDTPIDDWQFKQVEDLPVEFWQFRLLEILRSKQTDDQHGTTL</sequence>